<evidence type="ECO:0000313" key="1">
    <source>
        <dbReference type="EMBL" id="ORW29689.1"/>
    </source>
</evidence>
<sequence>MDSGTPEYVVVVRPRVERQNDQSWKAWYPKSDWHVIADTEDGARLKLRDEFERRLNAGELDTEPNESLLAHHLADPIPGVYAIDRDVYMRMRTGPNFRRDLDALIGQIETER</sequence>
<comment type="caution">
    <text evidence="1">The sequence shown here is derived from an EMBL/GenBank/DDBJ whole genome shotgun (WGS) entry which is preliminary data.</text>
</comment>
<dbReference type="AlphaFoldDB" id="A0A1X1ZXI1"/>
<organism evidence="1 2">
    <name type="scientific">Mycobacterium nebraskense</name>
    <dbReference type="NCBI Taxonomy" id="244292"/>
    <lineage>
        <taxon>Bacteria</taxon>
        <taxon>Bacillati</taxon>
        <taxon>Actinomycetota</taxon>
        <taxon>Actinomycetes</taxon>
        <taxon>Mycobacteriales</taxon>
        <taxon>Mycobacteriaceae</taxon>
        <taxon>Mycobacterium</taxon>
    </lineage>
</organism>
<keyword evidence="2" id="KW-1185">Reference proteome</keyword>
<dbReference type="EMBL" id="LQPH01000051">
    <property type="protein sequence ID" value="ORW29689.1"/>
    <property type="molecule type" value="Genomic_DNA"/>
</dbReference>
<dbReference type="Proteomes" id="UP000193781">
    <property type="component" value="Unassembled WGS sequence"/>
</dbReference>
<proteinExistence type="predicted"/>
<evidence type="ECO:0000313" key="2">
    <source>
        <dbReference type="Proteomes" id="UP000193781"/>
    </source>
</evidence>
<gene>
    <name evidence="1" type="ORF">AWC17_26825</name>
</gene>
<dbReference type="RefSeq" id="WP_047323890.1">
    <property type="nucleotide sequence ID" value="NZ_LDPP01000049.1"/>
</dbReference>
<accession>A0A1X1ZXI1</accession>
<protein>
    <submittedName>
        <fullName evidence="1">Uncharacterized protein</fullName>
    </submittedName>
</protein>
<reference evidence="1 2" key="1">
    <citation type="submission" date="2016-01" db="EMBL/GenBank/DDBJ databases">
        <title>The new phylogeny of the genus Mycobacterium.</title>
        <authorList>
            <person name="Tarcisio F."/>
            <person name="Conor M."/>
            <person name="Antonella G."/>
            <person name="Elisabetta G."/>
            <person name="Giulia F.S."/>
            <person name="Sara T."/>
            <person name="Anna F."/>
            <person name="Clotilde B."/>
            <person name="Roberto B."/>
            <person name="Veronica D.S."/>
            <person name="Fabio R."/>
            <person name="Monica P."/>
            <person name="Olivier J."/>
            <person name="Enrico T."/>
            <person name="Nicola S."/>
        </authorList>
    </citation>
    <scope>NUCLEOTIDE SEQUENCE [LARGE SCALE GENOMIC DNA]</scope>
    <source>
        <strain evidence="1 2">DSM 44803</strain>
    </source>
</reference>
<name>A0A1X1ZXI1_9MYCO</name>